<keyword evidence="9" id="KW-0969">Cilium</keyword>
<keyword evidence="5" id="KW-0805">Transcription regulation</keyword>
<evidence type="ECO:0000259" key="8">
    <source>
        <dbReference type="Pfam" id="PF04316"/>
    </source>
</evidence>
<sequence length="94" mass="10821">MKINESGRIGAIHSYSKNIESAQQTEGKKTNRKDEVTISPEAMEMLQKQEQVHNSERTQRIQELKQQVASGTYRVDTDKLAEKMMPYFKSSSEK</sequence>
<protein>
    <recommendedName>
        <fullName evidence="2">Negative regulator of flagellin synthesis</fullName>
    </recommendedName>
</protein>
<keyword evidence="9" id="KW-0282">Flagellum</keyword>
<accession>A0ABR8SZK4</accession>
<keyword evidence="6" id="KW-0804">Transcription</keyword>
<dbReference type="InterPro" id="IPR007412">
    <property type="entry name" value="FlgM"/>
</dbReference>
<keyword evidence="3" id="KW-0678">Repressor</keyword>
<dbReference type="InterPro" id="IPR031316">
    <property type="entry name" value="FlgM_C"/>
</dbReference>
<dbReference type="EMBL" id="JACSQL010000005">
    <property type="protein sequence ID" value="MBD7968949.1"/>
    <property type="molecule type" value="Genomic_DNA"/>
</dbReference>
<feature type="compositionally biased region" description="Polar residues" evidence="7">
    <location>
        <begin position="15"/>
        <end position="25"/>
    </location>
</feature>
<organism evidence="9 10">
    <name type="scientific">Paenibacillus gallinarum</name>
    <dbReference type="NCBI Taxonomy" id="2762232"/>
    <lineage>
        <taxon>Bacteria</taxon>
        <taxon>Bacillati</taxon>
        <taxon>Bacillota</taxon>
        <taxon>Bacilli</taxon>
        <taxon>Bacillales</taxon>
        <taxon>Paenibacillaceae</taxon>
        <taxon>Paenibacillus</taxon>
    </lineage>
</organism>
<dbReference type="SUPFAM" id="SSF101498">
    <property type="entry name" value="Anti-sigma factor FlgM"/>
    <property type="match status" value="1"/>
</dbReference>
<comment type="similarity">
    <text evidence="1">Belongs to the FlgM family.</text>
</comment>
<name>A0ABR8SZK4_9BACL</name>
<proteinExistence type="inferred from homology"/>
<evidence type="ECO:0000256" key="7">
    <source>
        <dbReference type="SAM" id="MobiDB-lite"/>
    </source>
</evidence>
<dbReference type="InterPro" id="IPR035890">
    <property type="entry name" value="Anti-sigma-28_factor_FlgM_sf"/>
</dbReference>
<evidence type="ECO:0000256" key="3">
    <source>
        <dbReference type="ARBA" id="ARBA00022491"/>
    </source>
</evidence>
<dbReference type="NCBIfam" id="TIGR03824">
    <property type="entry name" value="FlgM_jcvi"/>
    <property type="match status" value="1"/>
</dbReference>
<evidence type="ECO:0000256" key="1">
    <source>
        <dbReference type="ARBA" id="ARBA00005322"/>
    </source>
</evidence>
<evidence type="ECO:0000256" key="4">
    <source>
        <dbReference type="ARBA" id="ARBA00022795"/>
    </source>
</evidence>
<evidence type="ECO:0000256" key="2">
    <source>
        <dbReference type="ARBA" id="ARBA00017823"/>
    </source>
</evidence>
<evidence type="ECO:0000256" key="5">
    <source>
        <dbReference type="ARBA" id="ARBA00023015"/>
    </source>
</evidence>
<reference evidence="9 10" key="1">
    <citation type="submission" date="2020-08" db="EMBL/GenBank/DDBJ databases">
        <title>A Genomic Blueprint of the Chicken Gut Microbiome.</title>
        <authorList>
            <person name="Gilroy R."/>
            <person name="Ravi A."/>
            <person name="Getino M."/>
            <person name="Pursley I."/>
            <person name="Horton D.L."/>
            <person name="Alikhan N.-F."/>
            <person name="Baker D."/>
            <person name="Gharbi K."/>
            <person name="Hall N."/>
            <person name="Watson M."/>
            <person name="Adriaenssens E.M."/>
            <person name="Foster-Nyarko E."/>
            <person name="Jarju S."/>
            <person name="Secka A."/>
            <person name="Antonio M."/>
            <person name="Oren A."/>
            <person name="Chaudhuri R."/>
            <person name="La Ragione R.M."/>
            <person name="Hildebrand F."/>
            <person name="Pallen M.J."/>
        </authorList>
    </citation>
    <scope>NUCLEOTIDE SEQUENCE [LARGE SCALE GENOMIC DNA]</scope>
    <source>
        <strain evidence="9 10">Sa2BVA9</strain>
    </source>
</reference>
<dbReference type="Pfam" id="PF04316">
    <property type="entry name" value="FlgM"/>
    <property type="match status" value="1"/>
</dbReference>
<dbReference type="RefSeq" id="WP_191800506.1">
    <property type="nucleotide sequence ID" value="NZ_JACSQL010000005.1"/>
</dbReference>
<feature type="domain" description="Anti-sigma-28 factor FlgM C-terminal" evidence="8">
    <location>
        <begin position="34"/>
        <end position="85"/>
    </location>
</feature>
<keyword evidence="9" id="KW-0966">Cell projection</keyword>
<comment type="caution">
    <text evidence="9">The sequence shown here is derived from an EMBL/GenBank/DDBJ whole genome shotgun (WGS) entry which is preliminary data.</text>
</comment>
<feature type="region of interest" description="Disordered" evidence="7">
    <location>
        <begin position="1"/>
        <end position="33"/>
    </location>
</feature>
<keyword evidence="4" id="KW-1005">Bacterial flagellum biogenesis</keyword>
<keyword evidence="10" id="KW-1185">Reference proteome</keyword>
<evidence type="ECO:0000256" key="6">
    <source>
        <dbReference type="ARBA" id="ARBA00023163"/>
    </source>
</evidence>
<gene>
    <name evidence="9" type="primary">flgM</name>
    <name evidence="9" type="ORF">H9647_12810</name>
</gene>
<evidence type="ECO:0000313" key="9">
    <source>
        <dbReference type="EMBL" id="MBD7968949.1"/>
    </source>
</evidence>
<dbReference type="Proteomes" id="UP000608071">
    <property type="component" value="Unassembled WGS sequence"/>
</dbReference>
<evidence type="ECO:0000313" key="10">
    <source>
        <dbReference type="Proteomes" id="UP000608071"/>
    </source>
</evidence>